<dbReference type="PANTHER" id="PTHR43664">
    <property type="entry name" value="MONOAMINE OXIDASE-RELATED"/>
    <property type="match status" value="1"/>
</dbReference>
<protein>
    <submittedName>
        <fullName evidence="2">MaoC family dehydratase N-terminal domain-containing protein</fullName>
    </submittedName>
</protein>
<dbReference type="RefSeq" id="WP_214172656.1">
    <property type="nucleotide sequence ID" value="NZ_JAHCVJ010000007.1"/>
</dbReference>
<dbReference type="AlphaFoldDB" id="A0AAW4LBD3"/>
<dbReference type="Gene3D" id="3.10.129.10">
    <property type="entry name" value="Hotdog Thioesterase"/>
    <property type="match status" value="1"/>
</dbReference>
<dbReference type="InterPro" id="IPR002539">
    <property type="entry name" value="MaoC-like_dom"/>
</dbReference>
<reference evidence="2 3" key="1">
    <citation type="submission" date="2021-05" db="EMBL/GenBank/DDBJ databases">
        <title>The draft genome of Geobacter pelophilus DSM 12255.</title>
        <authorList>
            <person name="Xu Z."/>
            <person name="Masuda Y."/>
            <person name="Itoh H."/>
            <person name="Senoo K."/>
        </authorList>
    </citation>
    <scope>NUCLEOTIDE SEQUENCE [LARGE SCALE GENOMIC DNA]</scope>
    <source>
        <strain evidence="2 3">DSM 12255</strain>
    </source>
</reference>
<keyword evidence="3" id="KW-1185">Reference proteome</keyword>
<evidence type="ECO:0000313" key="2">
    <source>
        <dbReference type="EMBL" id="MBT0665890.1"/>
    </source>
</evidence>
<dbReference type="InterPro" id="IPR052342">
    <property type="entry name" value="MCH/BMMD"/>
</dbReference>
<evidence type="ECO:0000259" key="1">
    <source>
        <dbReference type="Pfam" id="PF01575"/>
    </source>
</evidence>
<dbReference type="InterPro" id="IPR029069">
    <property type="entry name" value="HotDog_dom_sf"/>
</dbReference>
<proteinExistence type="predicted"/>
<organism evidence="2 3">
    <name type="scientific">Geoanaerobacter pelophilus</name>
    <dbReference type="NCBI Taxonomy" id="60036"/>
    <lineage>
        <taxon>Bacteria</taxon>
        <taxon>Pseudomonadati</taxon>
        <taxon>Thermodesulfobacteriota</taxon>
        <taxon>Desulfuromonadia</taxon>
        <taxon>Geobacterales</taxon>
        <taxon>Geobacteraceae</taxon>
        <taxon>Geoanaerobacter</taxon>
    </lineage>
</organism>
<evidence type="ECO:0000313" key="3">
    <source>
        <dbReference type="Proteomes" id="UP000811899"/>
    </source>
</evidence>
<comment type="caution">
    <text evidence="2">The sequence shown here is derived from an EMBL/GenBank/DDBJ whole genome shotgun (WGS) entry which is preliminary data.</text>
</comment>
<dbReference type="Proteomes" id="UP000811899">
    <property type="component" value="Unassembled WGS sequence"/>
</dbReference>
<dbReference type="PANTHER" id="PTHR43664:SF1">
    <property type="entry name" value="BETA-METHYLMALYL-COA DEHYDRATASE"/>
    <property type="match status" value="1"/>
</dbReference>
<sequence>MSEKCYWDDLREGDPLACRPFTLTIDEIIEFAKKYDPQLFHVDPNAAAATRFGGIIASSLHTLAMCTRSLVEALSDHEVIIGLEMEKVSLPNVVRPDDLLTINAHWADLKRSKSKPMQGVATVKYHVTNQREEVVLATGFRYMLACRPV</sequence>
<dbReference type="Pfam" id="PF01575">
    <property type="entry name" value="MaoC_dehydratas"/>
    <property type="match status" value="1"/>
</dbReference>
<name>A0AAW4LBD3_9BACT</name>
<accession>A0AAW4LBD3</accession>
<dbReference type="SUPFAM" id="SSF54637">
    <property type="entry name" value="Thioesterase/thiol ester dehydrase-isomerase"/>
    <property type="match status" value="1"/>
</dbReference>
<dbReference type="EMBL" id="JAHCVJ010000007">
    <property type="protein sequence ID" value="MBT0665890.1"/>
    <property type="molecule type" value="Genomic_DNA"/>
</dbReference>
<gene>
    <name evidence="2" type="ORF">KI809_16390</name>
</gene>
<feature type="domain" description="MaoC-like" evidence="1">
    <location>
        <begin position="15"/>
        <end position="124"/>
    </location>
</feature>